<feature type="transmembrane region" description="Helical" evidence="5">
    <location>
        <begin position="45"/>
        <end position="65"/>
    </location>
</feature>
<feature type="domain" description="Transposase IS4-like" evidence="6">
    <location>
        <begin position="156"/>
        <end position="342"/>
    </location>
</feature>
<dbReference type="InterPro" id="IPR047952">
    <property type="entry name" value="Transpos_IS4"/>
</dbReference>
<keyword evidence="5" id="KW-1133">Transmembrane helix</keyword>
<comment type="caution">
    <text evidence="7">The sequence shown here is derived from an EMBL/GenBank/DDBJ whole genome shotgun (WGS) entry which is preliminary data.</text>
</comment>
<dbReference type="PANTHER" id="PTHR33258">
    <property type="entry name" value="TRANSPOSASE INSL FOR INSERTION SEQUENCE ELEMENT IS186A-RELATED"/>
    <property type="match status" value="1"/>
</dbReference>
<keyword evidence="5" id="KW-0812">Transmembrane</keyword>
<dbReference type="GO" id="GO:0006313">
    <property type="term" value="P:DNA transposition"/>
    <property type="evidence" value="ECO:0007669"/>
    <property type="project" value="InterPro"/>
</dbReference>
<evidence type="ECO:0000313" key="8">
    <source>
        <dbReference type="Proteomes" id="UP000182465"/>
    </source>
</evidence>
<dbReference type="Proteomes" id="UP000182465">
    <property type="component" value="Unassembled WGS sequence"/>
</dbReference>
<evidence type="ECO:0000256" key="1">
    <source>
        <dbReference type="ARBA" id="ARBA00010075"/>
    </source>
</evidence>
<dbReference type="AlphaFoldDB" id="A0A1J4U0X5"/>
<keyword evidence="3" id="KW-0238">DNA-binding</keyword>
<dbReference type="GO" id="GO:0004803">
    <property type="term" value="F:transposase activity"/>
    <property type="evidence" value="ECO:0007669"/>
    <property type="project" value="InterPro"/>
</dbReference>
<keyword evidence="5" id="KW-0472">Membrane</keyword>
<evidence type="ECO:0000256" key="2">
    <source>
        <dbReference type="ARBA" id="ARBA00022578"/>
    </source>
</evidence>
<dbReference type="EMBL" id="MNVB01000018">
    <property type="protein sequence ID" value="OIO18018.1"/>
    <property type="molecule type" value="Genomic_DNA"/>
</dbReference>
<organism evidence="7 8">
    <name type="scientific">Candidatus Kuenenbacteria bacterium CG1_02_38_13</name>
    <dbReference type="NCBI Taxonomy" id="1805235"/>
    <lineage>
        <taxon>Bacteria</taxon>
        <taxon>Candidatus Kueneniibacteriota</taxon>
    </lineage>
</organism>
<evidence type="ECO:0000256" key="4">
    <source>
        <dbReference type="ARBA" id="ARBA00023172"/>
    </source>
</evidence>
<protein>
    <recommendedName>
        <fullName evidence="6">Transposase IS4-like domain-containing protein</fullName>
    </recommendedName>
</protein>
<dbReference type="SUPFAM" id="SSF53098">
    <property type="entry name" value="Ribonuclease H-like"/>
    <property type="match status" value="1"/>
</dbReference>
<keyword evidence="2" id="KW-0815">Transposition</keyword>
<evidence type="ECO:0000259" key="6">
    <source>
        <dbReference type="Pfam" id="PF01609"/>
    </source>
</evidence>
<evidence type="ECO:0000256" key="3">
    <source>
        <dbReference type="ARBA" id="ARBA00023125"/>
    </source>
</evidence>
<dbReference type="Gene3D" id="3.90.350.10">
    <property type="entry name" value="Transposase Inhibitor Protein From Tn5, Chain A, domain 1"/>
    <property type="match status" value="1"/>
</dbReference>
<keyword evidence="4" id="KW-0233">DNA recombination</keyword>
<dbReference type="Pfam" id="PF01609">
    <property type="entry name" value="DDE_Tnp_1"/>
    <property type="match status" value="1"/>
</dbReference>
<name>A0A1J4U0X5_9BACT</name>
<dbReference type="InterPro" id="IPR012337">
    <property type="entry name" value="RNaseH-like_sf"/>
</dbReference>
<proteinExistence type="inferred from homology"/>
<reference evidence="7 8" key="1">
    <citation type="journal article" date="2016" name="Environ. Microbiol.">
        <title>Genomic resolution of a cold subsurface aquifer community provides metabolic insights for novel microbes adapted to high CO concentrations.</title>
        <authorList>
            <person name="Probst A.J."/>
            <person name="Castelle C.J."/>
            <person name="Singh A."/>
            <person name="Brown C.T."/>
            <person name="Anantharaman K."/>
            <person name="Sharon I."/>
            <person name="Hug L.A."/>
            <person name="Burstein D."/>
            <person name="Emerson J.B."/>
            <person name="Thomas B.C."/>
            <person name="Banfield J.F."/>
        </authorList>
    </citation>
    <scope>NUCLEOTIDE SEQUENCE [LARGE SCALE GENOMIC DNA]</scope>
    <source>
        <strain evidence="7">CG1_02_38_13</strain>
    </source>
</reference>
<dbReference type="GO" id="GO:0003677">
    <property type="term" value="F:DNA binding"/>
    <property type="evidence" value="ECO:0007669"/>
    <property type="project" value="UniProtKB-KW"/>
</dbReference>
<dbReference type="InterPro" id="IPR002559">
    <property type="entry name" value="Transposase_11"/>
</dbReference>
<comment type="similarity">
    <text evidence="1">Belongs to the transposase 11 family.</text>
</comment>
<sequence length="395" mass="44924">MIKQKSWKAEEVISLVPDGLLDNLADETGVDYSVQKLHGKTVFKLFLFAFLNGGSISLRILEAIFKSKRFGSLFNIPAKSFKHSAIGMRLHKINYRYFERIFTYLVSSPELGSVLFDRKKINARKIDTTIVTLSSKLLKFGLDDNPGVKTLKFGVELRASLPVNVVCYKGQEYLSEDNALPMLVFEQQQKKALNIAIFDRGIQRKQNFVNFQKAGIYFISRLSTQKVKTIKDLALKETETETLTMLSGQIICFASNENLKPEDAHTEFRLITGKNKDTNQQIAFLTNVDFLSAVEIAELYKSRWEIETFFKFIKQQLNFSHLLSRSENGIKVVMYLTMIAAILLTLYKKFNKITGLAVAKIKFLDELGGGVIKDWHTEMTPAFAYLNVVPSFNSS</sequence>
<dbReference type="PANTHER" id="PTHR33258:SF1">
    <property type="entry name" value="TRANSPOSASE INSL FOR INSERTION SEQUENCE ELEMENT IS186A-RELATED"/>
    <property type="match status" value="1"/>
</dbReference>
<evidence type="ECO:0000313" key="7">
    <source>
        <dbReference type="EMBL" id="OIO18018.1"/>
    </source>
</evidence>
<gene>
    <name evidence="7" type="ORF">AUJ29_00665</name>
</gene>
<evidence type="ECO:0000256" key="5">
    <source>
        <dbReference type="SAM" id="Phobius"/>
    </source>
</evidence>
<dbReference type="NCBIfam" id="NF033592">
    <property type="entry name" value="transpos_IS4_1"/>
    <property type="match status" value="1"/>
</dbReference>
<accession>A0A1J4U0X5</accession>